<protein>
    <recommendedName>
        <fullName evidence="3">DUF211 domain-containing protein</fullName>
    </recommendedName>
</protein>
<dbReference type="Pfam" id="PF02680">
    <property type="entry name" value="DUF211"/>
    <property type="match status" value="1"/>
</dbReference>
<dbReference type="PANTHER" id="PTHR42240">
    <property type="entry name" value="DUF211 DOMAIN-CONTAINING PROTEIN"/>
    <property type="match status" value="1"/>
</dbReference>
<dbReference type="InterPro" id="IPR003831">
    <property type="entry name" value="DUF211"/>
</dbReference>
<dbReference type="HOGENOM" id="CLU_179754_1_0_2"/>
<name>A6UWL5_META3</name>
<evidence type="ECO:0000313" key="1">
    <source>
        <dbReference type="EMBL" id="ABR56887.1"/>
    </source>
</evidence>
<accession>A6UWL5</accession>
<reference evidence="1" key="1">
    <citation type="submission" date="2007-06" db="EMBL/GenBank/DDBJ databases">
        <title>Complete sequence of Methanococcus aeolicus Nankai-3.</title>
        <authorList>
            <consortium name="US DOE Joint Genome Institute"/>
            <person name="Copeland A."/>
            <person name="Lucas S."/>
            <person name="Lapidus A."/>
            <person name="Barry K."/>
            <person name="Glavina del Rio T."/>
            <person name="Dalin E."/>
            <person name="Tice H."/>
            <person name="Pitluck S."/>
            <person name="Chain P."/>
            <person name="Malfatti S."/>
            <person name="Shin M."/>
            <person name="Vergez L."/>
            <person name="Schmutz J."/>
            <person name="Larimer F."/>
            <person name="Land M."/>
            <person name="Hauser L."/>
            <person name="Kyrpides N."/>
            <person name="Lykidis A."/>
            <person name="Sieprawska-Lupa M."/>
            <person name="Whitman W.B."/>
            <person name="Richardson P."/>
        </authorList>
    </citation>
    <scope>NUCLEOTIDE SEQUENCE [LARGE SCALE GENOMIC DNA]</scope>
    <source>
        <strain evidence="1">Nankai-3</strain>
    </source>
</reference>
<dbReference type="eggNOG" id="arCOG04140">
    <property type="taxonomic scope" value="Archaea"/>
</dbReference>
<keyword evidence="2" id="KW-1185">Reference proteome</keyword>
<dbReference type="PANTHER" id="PTHR42240:SF1">
    <property type="entry name" value="DUF211 DOMAIN-CONTAINING PROTEIN"/>
    <property type="match status" value="1"/>
</dbReference>
<gene>
    <name evidence="1" type="ordered locus">Maeo_1311</name>
</gene>
<organism evidence="1 2">
    <name type="scientific">Methanococcus aeolicus (strain ATCC BAA-1280 / DSM 17508 / OCM 812 / Nankai-3)</name>
    <dbReference type="NCBI Taxonomy" id="419665"/>
    <lineage>
        <taxon>Archaea</taxon>
        <taxon>Methanobacteriati</taxon>
        <taxon>Methanobacteriota</taxon>
        <taxon>Methanomada group</taxon>
        <taxon>Methanococci</taxon>
        <taxon>Methanococcales</taxon>
        <taxon>Methanococcaceae</taxon>
        <taxon>Methanococcus</taxon>
    </lineage>
</organism>
<proteinExistence type="predicted"/>
<dbReference type="KEGG" id="mae:Maeo_1311"/>
<dbReference type="EMBL" id="CP000743">
    <property type="protein sequence ID" value="ABR56887.1"/>
    <property type="molecule type" value="Genomic_DNA"/>
</dbReference>
<evidence type="ECO:0000313" key="2">
    <source>
        <dbReference type="Proteomes" id="UP000001106"/>
    </source>
</evidence>
<dbReference type="Gene3D" id="3.30.70.1340">
    <property type="entry name" value="MTH889-like domain"/>
    <property type="match status" value="1"/>
</dbReference>
<evidence type="ECO:0008006" key="3">
    <source>
        <dbReference type="Google" id="ProtNLM"/>
    </source>
</evidence>
<dbReference type="STRING" id="419665.Maeo_1311"/>
<dbReference type="AlphaFoldDB" id="A6UWL5"/>
<dbReference type="Proteomes" id="UP000001106">
    <property type="component" value="Chromosome"/>
</dbReference>
<dbReference type="SUPFAM" id="SSF160363">
    <property type="entry name" value="MTH889-like"/>
    <property type="match status" value="1"/>
</dbReference>
<dbReference type="InterPro" id="IPR023129">
    <property type="entry name" value="MTH889-like_dom_sf"/>
</dbReference>
<sequence length="111" mass="12611">MIIHICITICMEEWKLPGLRRIVLDVLKVHEPKITDISMKLCALDKVEGVNISVYEIDKQTENIKITIEGNDIDYKPIKEIIESMNGVIHSIDEVAAGKTIIEKVITPQDR</sequence>